<dbReference type="AlphaFoldDB" id="A0A7J4MXB5"/>
<dbReference type="GO" id="GO:0003677">
    <property type="term" value="F:DNA binding"/>
    <property type="evidence" value="ECO:0007669"/>
    <property type="project" value="InterPro"/>
</dbReference>
<evidence type="ECO:0000256" key="1">
    <source>
        <dbReference type="ARBA" id="ARBA00022741"/>
    </source>
</evidence>
<sequence>MSDGRANPSEKVNLSLAEESFITFLQDNLPDDWKIYFKPHLNGSYPDLIIMNPHVGIMIYSILDEVNCTPEAEIRRLGYYKKKIIRQLVPSMGEMIDKERSAYGIIRTGVYVHGLSSREVKDKFKSGGSYLTCAGHDSLQKSNLEALLPGLRFRKSKYMKPEWASQLESWMVPSYHREKRTDIRLTEEQERHVKPQPGHRRLRGAAGSGKTLVIAHRAARLAADGHRVLIVTFNSTLWQYIREMVDRTLYNFDWSLLTFRHFHGFCYDIIHELKIPFDQERVVECLIGSIRDHDISEYMFDAVLIDEGQDFEWEWYNLLSQFLTERDELFFVCDERQNIYDRELSWVDKMSGAGKVKFRGKWRELGTVHRLSPKIAEFANKFAQSFLRSGDNELDVSQKTLFDNREAVWRNVDPHDWQDELYDAYSSLRDMGVRDSEIAVLVPTNDMGVKVAEFFRSMNVKTDHLFRKNGAGNKRVFVSDGRMKISTIHSFKGWEARSVIIWIPDRWGQEENLDAVIYTAITRTLENLIILNTNERYLEFYENDEDVEIPDITEDEMDPELEEWIETLPYPLASIIWESMTITSYESRVRYLIHFFEALAEFNFNLIMSGLSSDEFFFDMRVRETFGGVKNNLERPTFGYWTALLFRAIRSLRMVLNDRYHKNQVRKSFGKPDDDFINALANSKLPVILKNVLKYRNVWEGHGPRVSEDEYRKRYSVLIGELRNVKDVIGDIYTRNFLVIPSEGILDGGVHRYTAKRYMTTRAPFRAVKLESEKPMDINSIYLANPNKRRHLELLPLIINNDDTCYFYNGIDDETGKARYCSYHNKDKAEIFVNPPPKLVNLQEMLNQTDSYN</sequence>
<dbReference type="PANTHER" id="PTHR11070">
    <property type="entry name" value="UVRD / RECB / PCRA DNA HELICASE FAMILY MEMBER"/>
    <property type="match status" value="1"/>
</dbReference>
<organism evidence="5 6">
    <name type="scientific">Methanothermobacter thermautotrophicus</name>
    <name type="common">Methanobacterium thermoformicicum</name>
    <dbReference type="NCBI Taxonomy" id="145262"/>
    <lineage>
        <taxon>Archaea</taxon>
        <taxon>Methanobacteriati</taxon>
        <taxon>Methanobacteriota</taxon>
        <taxon>Methanomada group</taxon>
        <taxon>Methanobacteria</taxon>
        <taxon>Methanobacteriales</taxon>
        <taxon>Methanobacteriaceae</taxon>
        <taxon>Methanothermobacter</taxon>
    </lineage>
</organism>
<dbReference type="Proteomes" id="UP000538031">
    <property type="component" value="Unassembled WGS sequence"/>
</dbReference>
<dbReference type="SUPFAM" id="SSF52540">
    <property type="entry name" value="P-loop containing nucleoside triphosphate hydrolases"/>
    <property type="match status" value="1"/>
</dbReference>
<dbReference type="PANTHER" id="PTHR11070:SF2">
    <property type="entry name" value="ATP-DEPENDENT DNA HELICASE SRS2"/>
    <property type="match status" value="1"/>
</dbReference>
<evidence type="ECO:0000256" key="4">
    <source>
        <dbReference type="ARBA" id="ARBA00022840"/>
    </source>
</evidence>
<comment type="caution">
    <text evidence="5">The sequence shown here is derived from an EMBL/GenBank/DDBJ whole genome shotgun (WGS) entry which is preliminary data.</text>
</comment>
<keyword evidence="2" id="KW-0378">Hydrolase</keyword>
<dbReference type="GO" id="GO:0016787">
    <property type="term" value="F:hydrolase activity"/>
    <property type="evidence" value="ECO:0007669"/>
    <property type="project" value="UniProtKB-UniRule"/>
</dbReference>
<evidence type="ECO:0000256" key="3">
    <source>
        <dbReference type="ARBA" id="ARBA00022806"/>
    </source>
</evidence>
<gene>
    <name evidence="5" type="ORF">HA285_06625</name>
</gene>
<dbReference type="InterPro" id="IPR014016">
    <property type="entry name" value="UvrD-like_ATP-bd"/>
</dbReference>
<dbReference type="Pfam" id="PF13538">
    <property type="entry name" value="UvrD_C_2"/>
    <property type="match status" value="1"/>
</dbReference>
<dbReference type="EMBL" id="DUHT01000072">
    <property type="protein sequence ID" value="HIH65253.1"/>
    <property type="molecule type" value="Genomic_DNA"/>
</dbReference>
<evidence type="ECO:0000313" key="6">
    <source>
        <dbReference type="Proteomes" id="UP000538031"/>
    </source>
</evidence>
<dbReference type="GO" id="GO:0005829">
    <property type="term" value="C:cytosol"/>
    <property type="evidence" value="ECO:0007669"/>
    <property type="project" value="TreeGrafter"/>
</dbReference>
<dbReference type="InterPro" id="IPR027785">
    <property type="entry name" value="UvrD-like_helicase_C"/>
</dbReference>
<keyword evidence="3 5" id="KW-0347">Helicase</keyword>
<accession>A0A7J4MXB5</accession>
<evidence type="ECO:0000256" key="2">
    <source>
        <dbReference type="ARBA" id="ARBA00022801"/>
    </source>
</evidence>
<evidence type="ECO:0000313" key="5">
    <source>
        <dbReference type="EMBL" id="HIH65253.1"/>
    </source>
</evidence>
<dbReference type="Gene3D" id="3.40.50.300">
    <property type="entry name" value="P-loop containing nucleotide triphosphate hydrolases"/>
    <property type="match status" value="2"/>
</dbReference>
<reference evidence="6" key="1">
    <citation type="journal article" date="2020" name="bioRxiv">
        <title>A rank-normalized archaeal taxonomy based on genome phylogeny resolves widespread incomplete and uneven classifications.</title>
        <authorList>
            <person name="Rinke C."/>
            <person name="Chuvochina M."/>
            <person name="Mussig A.J."/>
            <person name="Chaumeil P.-A."/>
            <person name="Waite D.W."/>
            <person name="Whitman W.B."/>
            <person name="Parks D.H."/>
            <person name="Hugenholtz P."/>
        </authorList>
    </citation>
    <scope>NUCLEOTIDE SEQUENCE [LARGE SCALE GENOMIC DNA]</scope>
</reference>
<keyword evidence="4" id="KW-0067">ATP-binding</keyword>
<protein>
    <submittedName>
        <fullName evidence="5">ATP-dependent helicase</fullName>
    </submittedName>
</protein>
<dbReference type="GO" id="GO:0005524">
    <property type="term" value="F:ATP binding"/>
    <property type="evidence" value="ECO:0007669"/>
    <property type="project" value="UniProtKB-UniRule"/>
</dbReference>
<dbReference type="GO" id="GO:0043138">
    <property type="term" value="F:3'-5' DNA helicase activity"/>
    <property type="evidence" value="ECO:0007669"/>
    <property type="project" value="TreeGrafter"/>
</dbReference>
<proteinExistence type="predicted"/>
<keyword evidence="1" id="KW-0547">Nucleotide-binding</keyword>
<dbReference type="PROSITE" id="PS51198">
    <property type="entry name" value="UVRD_HELICASE_ATP_BIND"/>
    <property type="match status" value="1"/>
</dbReference>
<dbReference type="GO" id="GO:0000725">
    <property type="term" value="P:recombinational repair"/>
    <property type="evidence" value="ECO:0007669"/>
    <property type="project" value="TreeGrafter"/>
</dbReference>
<dbReference type="InterPro" id="IPR027417">
    <property type="entry name" value="P-loop_NTPase"/>
</dbReference>
<dbReference type="Pfam" id="PF13245">
    <property type="entry name" value="AAA_19"/>
    <property type="match status" value="1"/>
</dbReference>
<name>A0A7J4MXB5_METTF</name>
<dbReference type="InterPro" id="IPR000212">
    <property type="entry name" value="DNA_helicase_UvrD/REP"/>
</dbReference>